<feature type="compositionally biased region" description="Low complexity" evidence="4">
    <location>
        <begin position="63"/>
        <end position="83"/>
    </location>
</feature>
<dbReference type="InParanoid" id="A0A5J5EHD1"/>
<reference evidence="6 7" key="1">
    <citation type="submission" date="2019-09" db="EMBL/GenBank/DDBJ databases">
        <title>Draft genome of the ectomycorrhizal ascomycete Sphaerosporella brunnea.</title>
        <authorList>
            <consortium name="DOE Joint Genome Institute"/>
            <person name="Benucci G.M."/>
            <person name="Marozzi G."/>
            <person name="Antonielli L."/>
            <person name="Sanchez S."/>
            <person name="Marco P."/>
            <person name="Wang X."/>
            <person name="Falini L.B."/>
            <person name="Barry K."/>
            <person name="Haridas S."/>
            <person name="Lipzen A."/>
            <person name="Labutti K."/>
            <person name="Grigoriev I.V."/>
            <person name="Murat C."/>
            <person name="Martin F."/>
            <person name="Albertini E."/>
            <person name="Donnini D."/>
            <person name="Bonito G."/>
        </authorList>
    </citation>
    <scope>NUCLEOTIDE SEQUENCE [LARGE SCALE GENOMIC DNA]</scope>
    <source>
        <strain evidence="6 7">Sb_GMNB300</strain>
    </source>
</reference>
<evidence type="ECO:0000256" key="2">
    <source>
        <dbReference type="ARBA" id="ARBA00047899"/>
    </source>
</evidence>
<feature type="compositionally biased region" description="Low complexity" evidence="4">
    <location>
        <begin position="108"/>
        <end position="118"/>
    </location>
</feature>
<dbReference type="InterPro" id="IPR040976">
    <property type="entry name" value="Pkinase_fungal"/>
</dbReference>
<evidence type="ECO:0000256" key="3">
    <source>
        <dbReference type="ARBA" id="ARBA00048679"/>
    </source>
</evidence>
<dbReference type="InterPro" id="IPR011009">
    <property type="entry name" value="Kinase-like_dom_sf"/>
</dbReference>
<gene>
    <name evidence="6" type="ORF">FN846DRAFT_376207</name>
</gene>
<comment type="catalytic activity">
    <reaction evidence="3">
        <text>L-seryl-[protein] + ATP = O-phospho-L-seryl-[protein] + ADP + H(+)</text>
        <dbReference type="Rhea" id="RHEA:17989"/>
        <dbReference type="Rhea" id="RHEA-COMP:9863"/>
        <dbReference type="Rhea" id="RHEA-COMP:11604"/>
        <dbReference type="ChEBI" id="CHEBI:15378"/>
        <dbReference type="ChEBI" id="CHEBI:29999"/>
        <dbReference type="ChEBI" id="CHEBI:30616"/>
        <dbReference type="ChEBI" id="CHEBI:83421"/>
        <dbReference type="ChEBI" id="CHEBI:456216"/>
        <dbReference type="EC" id="2.7.11.1"/>
    </reaction>
</comment>
<evidence type="ECO:0000256" key="4">
    <source>
        <dbReference type="SAM" id="MobiDB-lite"/>
    </source>
</evidence>
<dbReference type="InterPro" id="IPR008266">
    <property type="entry name" value="Tyr_kinase_AS"/>
</dbReference>
<evidence type="ECO:0000313" key="7">
    <source>
        <dbReference type="Proteomes" id="UP000326924"/>
    </source>
</evidence>
<dbReference type="PANTHER" id="PTHR38248">
    <property type="entry name" value="FUNK1 6"/>
    <property type="match status" value="1"/>
</dbReference>
<comment type="caution">
    <text evidence="6">The sequence shown here is derived from an EMBL/GenBank/DDBJ whole genome shotgun (WGS) entry which is preliminary data.</text>
</comment>
<evidence type="ECO:0000259" key="5">
    <source>
        <dbReference type="Pfam" id="PF17667"/>
    </source>
</evidence>
<organism evidence="6 7">
    <name type="scientific">Sphaerosporella brunnea</name>
    <dbReference type="NCBI Taxonomy" id="1250544"/>
    <lineage>
        <taxon>Eukaryota</taxon>
        <taxon>Fungi</taxon>
        <taxon>Dikarya</taxon>
        <taxon>Ascomycota</taxon>
        <taxon>Pezizomycotina</taxon>
        <taxon>Pezizomycetes</taxon>
        <taxon>Pezizales</taxon>
        <taxon>Pyronemataceae</taxon>
        <taxon>Sphaerosporella</taxon>
    </lineage>
</organism>
<feature type="compositionally biased region" description="Polar residues" evidence="4">
    <location>
        <begin position="119"/>
        <end position="129"/>
    </location>
</feature>
<protein>
    <recommendedName>
        <fullName evidence="1">non-specific serine/threonine protein kinase</fullName>
        <ecNumber evidence="1">2.7.11.1</ecNumber>
    </recommendedName>
</protein>
<sequence length="790" mass="87566">MSPVMTREMRRRQAARSSPPASPPPPCASPPASPPPPRASRTRRPRFARAPAAVAPCDANPDTTAASRSSAAATPTAVDTPATESRSGRPLSARKPTAVASSDEDADLASAAPSSPVSTRTADPFSTDSLAHALPPSSSCMTLYSTPRNTTSDALRPHCFNDTANRPKPSKTVRPKMDVALYHELWGSVVYDVEELWDLFDFDVDAPADLHDGTSWVGWPEAAFEEAVLRWFFDCIDAIVCPAHEVAYIPSGQLVLKNGDAIRKGDLLLCSRAPGTESERLHWAQVRVVGELKSNADKDGRDKAFIQLANYVREIFGTQPQRRWVLAFTLCGAVMRVFRFDRSGAVASTPIDIHESPHVFLGALKGFASMDPAQIGFDPTIRWCADAAEQVYDPTVHFVRPSLPDPFIVAGGTKYRICRSFLVRRYAISTRGTVCWRARPFDAPEDSAWVYVIKDQWRAAERDIEGDFLARIAPGTTGLPQYVWHDDLYSSSGTVVDVAGYVRGHSASVHSPSPQVLSAPPPLTNTSRHLYQTRYPLQNRVKTRLIMSPLGQPLLSFTSYKHLLLALRDAVLGHRHMYVTHGVVHRDVSLNNVLLHPTAPHGFLIDFDFAISRSRPAVSGARFITGTFVYMAIDVLDGLKRDAHNPIHDLESFYYVLLDICINYDASGQPRSPRPAQTVFTPMSAGDTNLRENAVSVKLSYLDKDHFLGNLLPTLNVGARRQLWKMLNRWRERIAVERTRRLGMVGWELGPDDTMVVVDRYDEATMERCVRDMYDDVLAILEETAAELQD</sequence>
<dbReference type="AlphaFoldDB" id="A0A5J5EHD1"/>
<dbReference type="PROSITE" id="PS00109">
    <property type="entry name" value="PROTEIN_KINASE_TYR"/>
    <property type="match status" value="1"/>
</dbReference>
<dbReference type="Proteomes" id="UP000326924">
    <property type="component" value="Unassembled WGS sequence"/>
</dbReference>
<proteinExistence type="predicted"/>
<dbReference type="GO" id="GO:0004674">
    <property type="term" value="F:protein serine/threonine kinase activity"/>
    <property type="evidence" value="ECO:0007669"/>
    <property type="project" value="UniProtKB-EC"/>
</dbReference>
<evidence type="ECO:0000313" key="6">
    <source>
        <dbReference type="EMBL" id="KAA8894820.1"/>
    </source>
</evidence>
<feature type="compositionally biased region" description="Pro residues" evidence="4">
    <location>
        <begin position="20"/>
        <end position="38"/>
    </location>
</feature>
<dbReference type="PANTHER" id="PTHR38248:SF2">
    <property type="entry name" value="FUNK1 11"/>
    <property type="match status" value="1"/>
</dbReference>
<feature type="domain" description="Fungal-type protein kinase" evidence="5">
    <location>
        <begin position="266"/>
        <end position="661"/>
    </location>
</feature>
<dbReference type="Gene3D" id="1.10.510.10">
    <property type="entry name" value="Transferase(Phosphotransferase) domain 1"/>
    <property type="match status" value="1"/>
</dbReference>
<accession>A0A5J5EHD1</accession>
<dbReference type="OrthoDB" id="5584477at2759"/>
<evidence type="ECO:0000256" key="1">
    <source>
        <dbReference type="ARBA" id="ARBA00012513"/>
    </source>
</evidence>
<dbReference type="EMBL" id="VXIS01000308">
    <property type="protein sequence ID" value="KAA8894820.1"/>
    <property type="molecule type" value="Genomic_DNA"/>
</dbReference>
<dbReference type="SUPFAM" id="SSF56112">
    <property type="entry name" value="Protein kinase-like (PK-like)"/>
    <property type="match status" value="1"/>
</dbReference>
<comment type="catalytic activity">
    <reaction evidence="2">
        <text>L-threonyl-[protein] + ATP = O-phospho-L-threonyl-[protein] + ADP + H(+)</text>
        <dbReference type="Rhea" id="RHEA:46608"/>
        <dbReference type="Rhea" id="RHEA-COMP:11060"/>
        <dbReference type="Rhea" id="RHEA-COMP:11605"/>
        <dbReference type="ChEBI" id="CHEBI:15378"/>
        <dbReference type="ChEBI" id="CHEBI:30013"/>
        <dbReference type="ChEBI" id="CHEBI:30616"/>
        <dbReference type="ChEBI" id="CHEBI:61977"/>
        <dbReference type="ChEBI" id="CHEBI:456216"/>
        <dbReference type="EC" id="2.7.11.1"/>
    </reaction>
</comment>
<dbReference type="EC" id="2.7.11.1" evidence="1"/>
<feature type="region of interest" description="Disordered" evidence="4">
    <location>
        <begin position="1"/>
        <end position="131"/>
    </location>
</feature>
<name>A0A5J5EHD1_9PEZI</name>
<dbReference type="Pfam" id="PF17667">
    <property type="entry name" value="Pkinase_fungal"/>
    <property type="match status" value="1"/>
</dbReference>
<keyword evidence="7" id="KW-1185">Reference proteome</keyword>